<feature type="transmembrane region" description="Helical" evidence="1">
    <location>
        <begin position="26"/>
        <end position="46"/>
    </location>
</feature>
<feature type="transmembrane region" description="Helical" evidence="1">
    <location>
        <begin position="97"/>
        <end position="116"/>
    </location>
</feature>
<evidence type="ECO:0000313" key="2">
    <source>
        <dbReference type="EMBL" id="PWU43363.1"/>
    </source>
</evidence>
<evidence type="ECO:0000256" key="1">
    <source>
        <dbReference type="SAM" id="Phobius"/>
    </source>
</evidence>
<dbReference type="RefSeq" id="WP_109948174.1">
    <property type="nucleotide sequence ID" value="NZ_QGGF01000081.1"/>
</dbReference>
<feature type="transmembrane region" description="Helical" evidence="1">
    <location>
        <begin position="66"/>
        <end position="90"/>
    </location>
</feature>
<keyword evidence="1" id="KW-1133">Transmembrane helix</keyword>
<accession>A0A317JWA7</accession>
<keyword evidence="1" id="KW-0472">Membrane</keyword>
<organism evidence="2 3">
    <name type="scientific">Micromonospora globispora</name>
    <dbReference type="NCBI Taxonomy" id="1450148"/>
    <lineage>
        <taxon>Bacteria</taxon>
        <taxon>Bacillati</taxon>
        <taxon>Actinomycetota</taxon>
        <taxon>Actinomycetes</taxon>
        <taxon>Micromonosporales</taxon>
        <taxon>Micromonosporaceae</taxon>
        <taxon>Micromonospora</taxon>
    </lineage>
</organism>
<name>A0A317JWA7_9ACTN</name>
<comment type="caution">
    <text evidence="2">The sequence shown here is derived from an EMBL/GenBank/DDBJ whole genome shotgun (WGS) entry which is preliminary data.</text>
</comment>
<sequence>MSDPAAVDALPVPTATRWIRRGTMTVGLLVGAILLPLFGWLLIVFSPEVTGSHEPPPPGFHAEPPGGAVAWVALLVASVAAVTCLALGWIRLNRPGWWWFWPLGLAGCLAAGFVAAETLV</sequence>
<proteinExistence type="predicted"/>
<protein>
    <submittedName>
        <fullName evidence="2">Uncharacterized protein</fullName>
    </submittedName>
</protein>
<evidence type="ECO:0000313" key="3">
    <source>
        <dbReference type="Proteomes" id="UP000245683"/>
    </source>
</evidence>
<gene>
    <name evidence="2" type="ORF">DLJ46_31780</name>
</gene>
<reference evidence="3" key="1">
    <citation type="submission" date="2018-05" db="EMBL/GenBank/DDBJ databases">
        <title>Micromonospora globispora sp. nov. and Micromonospora rugosa sp. nov., isolated from marine sediment.</title>
        <authorList>
            <person name="Carro L."/>
            <person name="Aysel V."/>
            <person name="Cetin D."/>
            <person name="Igual J.M."/>
            <person name="Klenk H.-P."/>
            <person name="Trujillo M.E."/>
            <person name="Sahin N."/>
        </authorList>
    </citation>
    <scope>NUCLEOTIDE SEQUENCE [LARGE SCALE GENOMIC DNA]</scope>
    <source>
        <strain evidence="3">S2904</strain>
    </source>
</reference>
<keyword evidence="3" id="KW-1185">Reference proteome</keyword>
<dbReference type="EMBL" id="QGSV01000450">
    <property type="protein sequence ID" value="PWU43363.1"/>
    <property type="molecule type" value="Genomic_DNA"/>
</dbReference>
<keyword evidence="1" id="KW-0812">Transmembrane</keyword>
<dbReference type="AlphaFoldDB" id="A0A317JWA7"/>
<dbReference type="Proteomes" id="UP000245683">
    <property type="component" value="Unassembled WGS sequence"/>
</dbReference>